<feature type="domain" description="Quinate/shikimate 5-dehydrogenase/glutamyl-tRNA reductase" evidence="5">
    <location>
        <begin position="124"/>
        <end position="203"/>
    </location>
</feature>
<keyword evidence="3" id="KW-0057">Aromatic amino acid biosynthesis</keyword>
<dbReference type="GO" id="GO:0019632">
    <property type="term" value="P:shikimate metabolic process"/>
    <property type="evidence" value="ECO:0007669"/>
    <property type="project" value="TreeGrafter"/>
</dbReference>
<evidence type="ECO:0000256" key="3">
    <source>
        <dbReference type="ARBA" id="ARBA00023141"/>
    </source>
</evidence>
<dbReference type="Pfam" id="PF01488">
    <property type="entry name" value="Shikimate_DH"/>
    <property type="match status" value="1"/>
</dbReference>
<evidence type="ECO:0000256" key="2">
    <source>
        <dbReference type="ARBA" id="ARBA00012962"/>
    </source>
</evidence>
<dbReference type="InterPro" id="IPR046346">
    <property type="entry name" value="Aminoacid_DH-like_N_sf"/>
</dbReference>
<accession>A0A926DIX4</accession>
<reference evidence="7" key="1">
    <citation type="submission" date="2020-08" db="EMBL/GenBank/DDBJ databases">
        <title>Genome public.</title>
        <authorList>
            <person name="Liu C."/>
            <person name="Sun Q."/>
        </authorList>
    </citation>
    <scope>NUCLEOTIDE SEQUENCE</scope>
    <source>
        <strain evidence="7">NSJ-63</strain>
    </source>
</reference>
<evidence type="ECO:0000256" key="1">
    <source>
        <dbReference type="ARBA" id="ARBA00004871"/>
    </source>
</evidence>
<sequence length="308" mass="33748">MNLRADADTQLYFQIGYPLDFSCAASLHNAMFEYANVNAVSLNIEVEPGHLGEFCEAVKALKIGGFDITMPHKSAVIPFLDEVDDISRDFNCVNHVNLRDGKLIGICLDGTGMCMSIEDDAGVKIAGKTALILGAGGVAGPISAELARRGAKKIIILNRTVSKAEYIEKVLHKYYEIETESGEMNIENLKKYASESQIVVQCTCLGMDGHDGDYEDVTFVDNLPKGAAIADVLYTPDRTKLLAYAESKGYTVINGLGMLINQQKAMLKFHFDIDAGDDAYDFGEEGLMVARAMREARANRRKRAAEKK</sequence>
<comment type="catalytic activity">
    <reaction evidence="4">
        <text>shikimate + NADP(+) = 3-dehydroshikimate + NADPH + H(+)</text>
        <dbReference type="Rhea" id="RHEA:17737"/>
        <dbReference type="ChEBI" id="CHEBI:15378"/>
        <dbReference type="ChEBI" id="CHEBI:16630"/>
        <dbReference type="ChEBI" id="CHEBI:36208"/>
        <dbReference type="ChEBI" id="CHEBI:57783"/>
        <dbReference type="ChEBI" id="CHEBI:58349"/>
        <dbReference type="EC" id="1.1.1.25"/>
    </reaction>
</comment>
<dbReference type="Gene3D" id="3.40.50.10860">
    <property type="entry name" value="Leucine Dehydrogenase, chain A, domain 1"/>
    <property type="match status" value="1"/>
</dbReference>
<dbReference type="Pfam" id="PF08501">
    <property type="entry name" value="Shikimate_dh_N"/>
    <property type="match status" value="1"/>
</dbReference>
<proteinExistence type="predicted"/>
<gene>
    <name evidence="7" type="ORF">H8693_08845</name>
</gene>
<feature type="domain" description="Shikimate dehydrogenase substrate binding N-terminal" evidence="6">
    <location>
        <begin position="15"/>
        <end position="96"/>
    </location>
</feature>
<evidence type="ECO:0000259" key="6">
    <source>
        <dbReference type="Pfam" id="PF08501"/>
    </source>
</evidence>
<dbReference type="CDD" id="cd01065">
    <property type="entry name" value="NAD_bind_Shikimate_DH"/>
    <property type="match status" value="1"/>
</dbReference>
<dbReference type="InterPro" id="IPR006151">
    <property type="entry name" value="Shikm_DH/Glu-tRNA_Rdtase"/>
</dbReference>
<evidence type="ECO:0000313" key="7">
    <source>
        <dbReference type="EMBL" id="MBC8539041.1"/>
    </source>
</evidence>
<dbReference type="PANTHER" id="PTHR21089">
    <property type="entry name" value="SHIKIMATE DEHYDROGENASE"/>
    <property type="match status" value="1"/>
</dbReference>
<dbReference type="InterPro" id="IPR013708">
    <property type="entry name" value="Shikimate_DH-bd_N"/>
</dbReference>
<dbReference type="SUPFAM" id="SSF51735">
    <property type="entry name" value="NAD(P)-binding Rossmann-fold domains"/>
    <property type="match status" value="1"/>
</dbReference>
<evidence type="ECO:0000259" key="5">
    <source>
        <dbReference type="Pfam" id="PF01488"/>
    </source>
</evidence>
<organism evidence="7 8">
    <name type="scientific">Guopingia tenuis</name>
    <dbReference type="NCBI Taxonomy" id="2763656"/>
    <lineage>
        <taxon>Bacteria</taxon>
        <taxon>Bacillati</taxon>
        <taxon>Bacillota</taxon>
        <taxon>Clostridia</taxon>
        <taxon>Christensenellales</taxon>
        <taxon>Christensenellaceae</taxon>
        <taxon>Guopingia</taxon>
    </lineage>
</organism>
<dbReference type="PANTHER" id="PTHR21089:SF1">
    <property type="entry name" value="BIFUNCTIONAL 3-DEHYDROQUINATE DEHYDRATASE_SHIKIMATE DEHYDROGENASE, CHLOROPLASTIC"/>
    <property type="match status" value="1"/>
</dbReference>
<keyword evidence="3" id="KW-0028">Amino-acid biosynthesis</keyword>
<keyword evidence="8" id="KW-1185">Reference proteome</keyword>
<dbReference type="InterPro" id="IPR022893">
    <property type="entry name" value="Shikimate_DH_fam"/>
</dbReference>
<dbReference type="RefSeq" id="WP_249280669.1">
    <property type="nucleotide sequence ID" value="NZ_JACRSS010000004.1"/>
</dbReference>
<dbReference type="Proteomes" id="UP000617951">
    <property type="component" value="Unassembled WGS sequence"/>
</dbReference>
<dbReference type="GO" id="GO:0009423">
    <property type="term" value="P:chorismate biosynthetic process"/>
    <property type="evidence" value="ECO:0007669"/>
    <property type="project" value="TreeGrafter"/>
</dbReference>
<dbReference type="EC" id="1.1.1.25" evidence="2"/>
<protein>
    <recommendedName>
        <fullName evidence="2">shikimate dehydrogenase (NADP(+))</fullName>
        <ecNumber evidence="2">1.1.1.25</ecNumber>
    </recommendedName>
</protein>
<dbReference type="SUPFAM" id="SSF53223">
    <property type="entry name" value="Aminoacid dehydrogenase-like, N-terminal domain"/>
    <property type="match status" value="1"/>
</dbReference>
<dbReference type="GO" id="GO:0009073">
    <property type="term" value="P:aromatic amino acid family biosynthetic process"/>
    <property type="evidence" value="ECO:0007669"/>
    <property type="project" value="UniProtKB-KW"/>
</dbReference>
<dbReference type="EMBL" id="JACRSS010000004">
    <property type="protein sequence ID" value="MBC8539041.1"/>
    <property type="molecule type" value="Genomic_DNA"/>
</dbReference>
<comment type="caution">
    <text evidence="7">The sequence shown here is derived from an EMBL/GenBank/DDBJ whole genome shotgun (WGS) entry which is preliminary data.</text>
</comment>
<evidence type="ECO:0000256" key="4">
    <source>
        <dbReference type="ARBA" id="ARBA00049442"/>
    </source>
</evidence>
<name>A0A926DIX4_9FIRM</name>
<dbReference type="InterPro" id="IPR036291">
    <property type="entry name" value="NAD(P)-bd_dom_sf"/>
</dbReference>
<dbReference type="GO" id="GO:0004764">
    <property type="term" value="F:shikimate 3-dehydrogenase (NADP+) activity"/>
    <property type="evidence" value="ECO:0007669"/>
    <property type="project" value="UniProtKB-EC"/>
</dbReference>
<dbReference type="Gene3D" id="3.40.50.720">
    <property type="entry name" value="NAD(P)-binding Rossmann-like Domain"/>
    <property type="match status" value="1"/>
</dbReference>
<evidence type="ECO:0000313" key="8">
    <source>
        <dbReference type="Proteomes" id="UP000617951"/>
    </source>
</evidence>
<comment type="pathway">
    <text evidence="1">Metabolic intermediate biosynthesis; chorismate biosynthesis; chorismate from D-erythrose 4-phosphate and phosphoenolpyruvate: step 4/7.</text>
</comment>
<dbReference type="AlphaFoldDB" id="A0A926DIX4"/>